<feature type="transmembrane region" description="Helical" evidence="19">
    <location>
        <begin position="67"/>
        <end position="92"/>
    </location>
</feature>
<dbReference type="Proteomes" id="UP001156641">
    <property type="component" value="Unassembled WGS sequence"/>
</dbReference>
<evidence type="ECO:0000256" key="7">
    <source>
        <dbReference type="ARBA" id="ARBA00019373"/>
    </source>
</evidence>
<dbReference type="Pfam" id="PF01148">
    <property type="entry name" value="CTP_transf_1"/>
    <property type="match status" value="1"/>
</dbReference>
<evidence type="ECO:0000256" key="9">
    <source>
        <dbReference type="ARBA" id="ARBA00022516"/>
    </source>
</evidence>
<name>A0ABQ6A083_9PROT</name>
<organism evidence="20 21">
    <name type="scientific">Acidocella aquatica</name>
    <dbReference type="NCBI Taxonomy" id="1922313"/>
    <lineage>
        <taxon>Bacteria</taxon>
        <taxon>Pseudomonadati</taxon>
        <taxon>Pseudomonadota</taxon>
        <taxon>Alphaproteobacteria</taxon>
        <taxon>Acetobacterales</taxon>
        <taxon>Acidocellaceae</taxon>
        <taxon>Acidocella</taxon>
    </lineage>
</organism>
<keyword evidence="14" id="KW-0443">Lipid metabolism</keyword>
<keyword evidence="21" id="KW-1185">Reference proteome</keyword>
<keyword evidence="9" id="KW-0444">Lipid biosynthesis</keyword>
<keyword evidence="8" id="KW-1003">Cell membrane</keyword>
<dbReference type="PANTHER" id="PTHR46382:SF1">
    <property type="entry name" value="PHOSPHATIDATE CYTIDYLYLTRANSFERASE"/>
    <property type="match status" value="1"/>
</dbReference>
<dbReference type="PANTHER" id="PTHR46382">
    <property type="entry name" value="PHOSPHATIDATE CYTIDYLYLTRANSFERASE"/>
    <property type="match status" value="1"/>
</dbReference>
<comment type="caution">
    <text evidence="20">The sequence shown here is derived from an EMBL/GenBank/DDBJ whole genome shotgun (WGS) entry which is preliminary data.</text>
</comment>
<keyword evidence="12 18" id="KW-0548">Nucleotidyltransferase</keyword>
<evidence type="ECO:0000256" key="12">
    <source>
        <dbReference type="ARBA" id="ARBA00022695"/>
    </source>
</evidence>
<feature type="transmembrane region" description="Helical" evidence="19">
    <location>
        <begin position="21"/>
        <end position="47"/>
    </location>
</feature>
<dbReference type="GO" id="GO:0016779">
    <property type="term" value="F:nucleotidyltransferase activity"/>
    <property type="evidence" value="ECO:0007669"/>
    <property type="project" value="UniProtKB-KW"/>
</dbReference>
<dbReference type="EMBL" id="BSOS01000007">
    <property type="protein sequence ID" value="GLR65856.1"/>
    <property type="molecule type" value="Genomic_DNA"/>
</dbReference>
<keyword evidence="16" id="KW-0594">Phospholipid biosynthesis</keyword>
<reference evidence="21" key="1">
    <citation type="journal article" date="2019" name="Int. J. Syst. Evol. Microbiol.">
        <title>The Global Catalogue of Microorganisms (GCM) 10K type strain sequencing project: providing services to taxonomists for standard genome sequencing and annotation.</title>
        <authorList>
            <consortium name="The Broad Institute Genomics Platform"/>
            <consortium name="The Broad Institute Genome Sequencing Center for Infectious Disease"/>
            <person name="Wu L."/>
            <person name="Ma J."/>
        </authorList>
    </citation>
    <scope>NUCLEOTIDE SEQUENCE [LARGE SCALE GENOMIC DNA]</scope>
    <source>
        <strain evidence="21">NBRC 112502</strain>
    </source>
</reference>
<evidence type="ECO:0000256" key="19">
    <source>
        <dbReference type="SAM" id="Phobius"/>
    </source>
</evidence>
<evidence type="ECO:0000256" key="5">
    <source>
        <dbReference type="ARBA" id="ARBA00010185"/>
    </source>
</evidence>
<evidence type="ECO:0000256" key="17">
    <source>
        <dbReference type="ARBA" id="ARBA00023264"/>
    </source>
</evidence>
<feature type="transmembrane region" description="Helical" evidence="19">
    <location>
        <begin position="245"/>
        <end position="266"/>
    </location>
</feature>
<feature type="transmembrane region" description="Helical" evidence="19">
    <location>
        <begin position="172"/>
        <end position="190"/>
    </location>
</feature>
<keyword evidence="11 18" id="KW-0812">Transmembrane</keyword>
<evidence type="ECO:0000256" key="15">
    <source>
        <dbReference type="ARBA" id="ARBA00023136"/>
    </source>
</evidence>
<evidence type="ECO:0000313" key="21">
    <source>
        <dbReference type="Proteomes" id="UP001156641"/>
    </source>
</evidence>
<dbReference type="EC" id="2.7.7.41" evidence="6 18"/>
<dbReference type="InterPro" id="IPR000374">
    <property type="entry name" value="PC_trans"/>
</dbReference>
<evidence type="ECO:0000256" key="16">
    <source>
        <dbReference type="ARBA" id="ARBA00023209"/>
    </source>
</evidence>
<protein>
    <recommendedName>
        <fullName evidence="7 18">Phosphatidate cytidylyltransferase</fullName>
        <ecNumber evidence="6 18">2.7.7.41</ecNumber>
    </recommendedName>
</protein>
<evidence type="ECO:0000256" key="14">
    <source>
        <dbReference type="ARBA" id="ARBA00023098"/>
    </source>
</evidence>
<evidence type="ECO:0000256" key="13">
    <source>
        <dbReference type="ARBA" id="ARBA00022989"/>
    </source>
</evidence>
<keyword evidence="10 18" id="KW-0808">Transferase</keyword>
<feature type="transmembrane region" description="Helical" evidence="19">
    <location>
        <begin position="131"/>
        <end position="151"/>
    </location>
</feature>
<proteinExistence type="inferred from homology"/>
<accession>A0ABQ6A083</accession>
<comment type="catalytic activity">
    <reaction evidence="1 18">
        <text>a 1,2-diacyl-sn-glycero-3-phosphate + CTP + H(+) = a CDP-1,2-diacyl-sn-glycerol + diphosphate</text>
        <dbReference type="Rhea" id="RHEA:16229"/>
        <dbReference type="ChEBI" id="CHEBI:15378"/>
        <dbReference type="ChEBI" id="CHEBI:33019"/>
        <dbReference type="ChEBI" id="CHEBI:37563"/>
        <dbReference type="ChEBI" id="CHEBI:58332"/>
        <dbReference type="ChEBI" id="CHEBI:58608"/>
        <dbReference type="EC" id="2.7.7.41"/>
    </reaction>
</comment>
<evidence type="ECO:0000256" key="11">
    <source>
        <dbReference type="ARBA" id="ARBA00022692"/>
    </source>
</evidence>
<gene>
    <name evidence="20" type="primary">cdsA</name>
    <name evidence="20" type="ORF">GCM10010909_05340</name>
</gene>
<evidence type="ECO:0000256" key="18">
    <source>
        <dbReference type="RuleBase" id="RU003938"/>
    </source>
</evidence>
<keyword evidence="15 19" id="KW-0472">Membrane</keyword>
<comment type="pathway">
    <text evidence="3 18">Phospholipid metabolism; CDP-diacylglycerol biosynthesis; CDP-diacylglycerol from sn-glycerol 3-phosphate: step 3/3.</text>
</comment>
<keyword evidence="13 19" id="KW-1133">Transmembrane helix</keyword>
<evidence type="ECO:0000256" key="8">
    <source>
        <dbReference type="ARBA" id="ARBA00022475"/>
    </source>
</evidence>
<sequence length="267" mass="27115">MQAPQTSGRWADFGVRLASAMVLGPIALLCLWHGGLAWSLFIAAAVAGMGFEWAKLASLGLNNAGTWLIVAGLLAALALGHFGVIFGFAALALATGIAGLSCGWFAAAGIPYAGVGALSLLWLRLQPAHGLYDTMFLVVVIWSTDIGAYLVGRLAGGKKLAPKISPGKTWSGSIGGLLIGGLAAAMLAAEGHGVDLAALPAGFALSLFAQAGDLLESWIKRKLGVKDSGRTIPGHGGLFDRLDGFLAAAPVAAILALSVHGGLPLWG</sequence>
<comment type="subcellular location">
    <subcellularLocation>
        <location evidence="2">Cell membrane</location>
        <topology evidence="2">Multi-pass membrane protein</topology>
    </subcellularLocation>
</comment>
<evidence type="ECO:0000256" key="4">
    <source>
        <dbReference type="ARBA" id="ARBA00005189"/>
    </source>
</evidence>
<evidence type="ECO:0000256" key="2">
    <source>
        <dbReference type="ARBA" id="ARBA00004651"/>
    </source>
</evidence>
<comment type="similarity">
    <text evidence="5 18">Belongs to the CDS family.</text>
</comment>
<evidence type="ECO:0000256" key="10">
    <source>
        <dbReference type="ARBA" id="ARBA00022679"/>
    </source>
</evidence>
<dbReference type="PROSITE" id="PS01315">
    <property type="entry name" value="CDS"/>
    <property type="match status" value="1"/>
</dbReference>
<feature type="transmembrane region" description="Helical" evidence="19">
    <location>
        <begin position="104"/>
        <end position="125"/>
    </location>
</feature>
<evidence type="ECO:0000256" key="1">
    <source>
        <dbReference type="ARBA" id="ARBA00001698"/>
    </source>
</evidence>
<evidence type="ECO:0000256" key="6">
    <source>
        <dbReference type="ARBA" id="ARBA00012487"/>
    </source>
</evidence>
<evidence type="ECO:0000256" key="3">
    <source>
        <dbReference type="ARBA" id="ARBA00005119"/>
    </source>
</evidence>
<evidence type="ECO:0000313" key="20">
    <source>
        <dbReference type="EMBL" id="GLR65856.1"/>
    </source>
</evidence>
<keyword evidence="17" id="KW-1208">Phospholipid metabolism</keyword>
<comment type="pathway">
    <text evidence="4">Lipid metabolism.</text>
</comment>